<sequence length="105" mass="12625">MNSDNEKMNRKYIRARKRVEELRKYYWHLTVYVLINTIISIYKIINDARGGSGGLEEALTDFDNYSLWLWWGIGIAYHTYGTFGSRLFVSKSWEERKIKEFMDEK</sequence>
<evidence type="ECO:0000256" key="1">
    <source>
        <dbReference type="SAM" id="Phobius"/>
    </source>
</evidence>
<dbReference type="EMBL" id="JBHULH010000004">
    <property type="protein sequence ID" value="MFD2567992.1"/>
    <property type="molecule type" value="Genomic_DNA"/>
</dbReference>
<protein>
    <submittedName>
        <fullName evidence="3">2TM domain-containing protein</fullName>
    </submittedName>
</protein>
<dbReference type="RefSeq" id="WP_379666696.1">
    <property type="nucleotide sequence ID" value="NZ_JBHULH010000004.1"/>
</dbReference>
<keyword evidence="1" id="KW-0812">Transmembrane</keyword>
<name>A0ABW5LU90_9FLAO</name>
<organism evidence="3 4">
    <name type="scientific">Pseudotenacibaculum haliotis</name>
    <dbReference type="NCBI Taxonomy" id="1862138"/>
    <lineage>
        <taxon>Bacteria</taxon>
        <taxon>Pseudomonadati</taxon>
        <taxon>Bacteroidota</taxon>
        <taxon>Flavobacteriia</taxon>
        <taxon>Flavobacteriales</taxon>
        <taxon>Flavobacteriaceae</taxon>
        <taxon>Pseudotenacibaculum</taxon>
    </lineage>
</organism>
<keyword evidence="1" id="KW-1133">Transmembrane helix</keyword>
<keyword evidence="4" id="KW-1185">Reference proteome</keyword>
<feature type="transmembrane region" description="Helical" evidence="1">
    <location>
        <begin position="25"/>
        <end position="45"/>
    </location>
</feature>
<proteinExistence type="predicted"/>
<accession>A0ABW5LU90</accession>
<reference evidence="4" key="1">
    <citation type="journal article" date="2019" name="Int. J. Syst. Evol. Microbiol.">
        <title>The Global Catalogue of Microorganisms (GCM) 10K type strain sequencing project: providing services to taxonomists for standard genome sequencing and annotation.</title>
        <authorList>
            <consortium name="The Broad Institute Genomics Platform"/>
            <consortium name="The Broad Institute Genome Sequencing Center for Infectious Disease"/>
            <person name="Wu L."/>
            <person name="Ma J."/>
        </authorList>
    </citation>
    <scope>NUCLEOTIDE SEQUENCE [LARGE SCALE GENOMIC DNA]</scope>
    <source>
        <strain evidence="4">KCTC 52127</strain>
    </source>
</reference>
<dbReference type="InterPro" id="IPR025698">
    <property type="entry name" value="2TM_dom"/>
</dbReference>
<evidence type="ECO:0000259" key="2">
    <source>
        <dbReference type="Pfam" id="PF13239"/>
    </source>
</evidence>
<feature type="domain" description="2TM" evidence="2">
    <location>
        <begin position="14"/>
        <end position="103"/>
    </location>
</feature>
<evidence type="ECO:0000313" key="4">
    <source>
        <dbReference type="Proteomes" id="UP001597508"/>
    </source>
</evidence>
<evidence type="ECO:0000313" key="3">
    <source>
        <dbReference type="EMBL" id="MFD2567992.1"/>
    </source>
</evidence>
<gene>
    <name evidence="3" type="ORF">ACFSRZ_11450</name>
</gene>
<dbReference type="Proteomes" id="UP001597508">
    <property type="component" value="Unassembled WGS sequence"/>
</dbReference>
<dbReference type="Pfam" id="PF13239">
    <property type="entry name" value="2TM"/>
    <property type="match status" value="1"/>
</dbReference>
<feature type="transmembrane region" description="Helical" evidence="1">
    <location>
        <begin position="65"/>
        <end position="89"/>
    </location>
</feature>
<comment type="caution">
    <text evidence="3">The sequence shown here is derived from an EMBL/GenBank/DDBJ whole genome shotgun (WGS) entry which is preliminary data.</text>
</comment>
<keyword evidence="1" id="KW-0472">Membrane</keyword>